<evidence type="ECO:0000259" key="18">
    <source>
        <dbReference type="Pfam" id="PF07715"/>
    </source>
</evidence>
<evidence type="ECO:0000256" key="16">
    <source>
        <dbReference type="SAM" id="SignalP"/>
    </source>
</evidence>
<keyword evidence="8" id="KW-0408">Iron</keyword>
<reference evidence="19 20" key="1">
    <citation type="journal article" date="2012" name="J. Bacteriol.">
        <title>Genome sequence of Rhizobium grahamii CCGE502, a broad-host-range symbiont with low nodulation competitiveness in Phaseolus vulgaris.</title>
        <authorList>
            <person name="Althabegoiti M.J."/>
            <person name="Lozano L."/>
            <person name="Torres-Tejerizo G."/>
            <person name="Ormeno-Orrillo E."/>
            <person name="Rogel M.A."/>
            <person name="Gonzalez V."/>
            <person name="Martinez-Romero E."/>
        </authorList>
    </citation>
    <scope>NUCLEOTIDE SEQUENCE [LARGE SCALE GENOMIC DNA]</scope>
    <source>
        <strain evidence="19 20">CCGE 502</strain>
    </source>
</reference>
<keyword evidence="10 15" id="KW-0798">TonB box</keyword>
<dbReference type="STRING" id="990285.RGCCGE502_19295"/>
<keyword evidence="13 14" id="KW-0998">Cell outer membrane</keyword>
<dbReference type="NCBIfam" id="NF010651">
    <property type="entry name" value="PRK14050.1"/>
    <property type="match status" value="1"/>
</dbReference>
<dbReference type="PANTHER" id="PTHR32552">
    <property type="entry name" value="FERRICHROME IRON RECEPTOR-RELATED"/>
    <property type="match status" value="1"/>
</dbReference>
<dbReference type="RefSeq" id="WP_016555834.1">
    <property type="nucleotide sequence ID" value="NZ_AEYE02000023.1"/>
</dbReference>
<dbReference type="EMBL" id="AEYE02000023">
    <property type="protein sequence ID" value="EPE96545.1"/>
    <property type="molecule type" value="Genomic_DNA"/>
</dbReference>
<feature type="domain" description="TonB-dependent receptor plug" evidence="18">
    <location>
        <begin position="74"/>
        <end position="178"/>
    </location>
</feature>
<evidence type="ECO:0000256" key="14">
    <source>
        <dbReference type="PROSITE-ProRule" id="PRU01360"/>
    </source>
</evidence>
<dbReference type="CDD" id="cd01347">
    <property type="entry name" value="ligand_gated_channel"/>
    <property type="match status" value="1"/>
</dbReference>
<evidence type="ECO:0000256" key="11">
    <source>
        <dbReference type="ARBA" id="ARBA00023136"/>
    </source>
</evidence>
<keyword evidence="20" id="KW-1185">Reference proteome</keyword>
<keyword evidence="6 14" id="KW-0812">Transmembrane</keyword>
<keyword evidence="3 14" id="KW-0813">Transport</keyword>
<dbReference type="FunFam" id="2.170.130.10:FF:000001">
    <property type="entry name" value="Catecholate siderophore TonB-dependent receptor"/>
    <property type="match status" value="1"/>
</dbReference>
<keyword evidence="7 16" id="KW-0732">Signal</keyword>
<proteinExistence type="inferred from homology"/>
<comment type="caution">
    <text evidence="19">The sequence shown here is derived from an EMBL/GenBank/DDBJ whole genome shotgun (WGS) entry which is preliminary data.</text>
</comment>
<evidence type="ECO:0000313" key="19">
    <source>
        <dbReference type="EMBL" id="EPE96545.1"/>
    </source>
</evidence>
<keyword evidence="9" id="KW-0406">Ion transport</keyword>
<evidence type="ECO:0000259" key="17">
    <source>
        <dbReference type="Pfam" id="PF00593"/>
    </source>
</evidence>
<dbReference type="GO" id="GO:0009279">
    <property type="term" value="C:cell outer membrane"/>
    <property type="evidence" value="ECO:0007669"/>
    <property type="project" value="UniProtKB-SubCell"/>
</dbReference>
<dbReference type="AlphaFoldDB" id="S3HEN0"/>
<keyword evidence="11 14" id="KW-0472">Membrane</keyword>
<dbReference type="PANTHER" id="PTHR32552:SF68">
    <property type="entry name" value="FERRICHROME OUTER MEMBRANE TRANSPORTER_PHAGE RECEPTOR"/>
    <property type="match status" value="1"/>
</dbReference>
<dbReference type="GO" id="GO:0038023">
    <property type="term" value="F:signaling receptor activity"/>
    <property type="evidence" value="ECO:0007669"/>
    <property type="project" value="InterPro"/>
</dbReference>
<evidence type="ECO:0000256" key="5">
    <source>
        <dbReference type="ARBA" id="ARBA00022496"/>
    </source>
</evidence>
<dbReference type="NCBIfam" id="TIGR01783">
    <property type="entry name" value="TonB-siderophor"/>
    <property type="match status" value="1"/>
</dbReference>
<dbReference type="Proteomes" id="UP000014411">
    <property type="component" value="Unassembled WGS sequence"/>
</dbReference>
<dbReference type="GO" id="GO:0015344">
    <property type="term" value="F:siderophore uptake transmembrane transporter activity"/>
    <property type="evidence" value="ECO:0007669"/>
    <property type="project" value="TreeGrafter"/>
</dbReference>
<evidence type="ECO:0000256" key="13">
    <source>
        <dbReference type="ARBA" id="ARBA00023237"/>
    </source>
</evidence>
<dbReference type="Pfam" id="PF00593">
    <property type="entry name" value="TonB_dep_Rec_b-barrel"/>
    <property type="match status" value="1"/>
</dbReference>
<evidence type="ECO:0000256" key="7">
    <source>
        <dbReference type="ARBA" id="ARBA00022729"/>
    </source>
</evidence>
<evidence type="ECO:0000256" key="4">
    <source>
        <dbReference type="ARBA" id="ARBA00022452"/>
    </source>
</evidence>
<dbReference type="InterPro" id="IPR037066">
    <property type="entry name" value="Plug_dom_sf"/>
</dbReference>
<dbReference type="Pfam" id="PF07715">
    <property type="entry name" value="Plug"/>
    <property type="match status" value="1"/>
</dbReference>
<evidence type="ECO:0000256" key="1">
    <source>
        <dbReference type="ARBA" id="ARBA00004571"/>
    </source>
</evidence>
<evidence type="ECO:0000256" key="12">
    <source>
        <dbReference type="ARBA" id="ARBA00023170"/>
    </source>
</evidence>
<feature type="signal peptide" evidence="16">
    <location>
        <begin position="1"/>
        <end position="31"/>
    </location>
</feature>
<gene>
    <name evidence="19" type="ORF">RGCCGE502_19295</name>
</gene>
<comment type="similarity">
    <text evidence="2 14 15">Belongs to the TonB-dependent receptor family.</text>
</comment>
<dbReference type="PROSITE" id="PS52016">
    <property type="entry name" value="TONB_DEPENDENT_REC_3"/>
    <property type="match status" value="1"/>
</dbReference>
<evidence type="ECO:0000256" key="6">
    <source>
        <dbReference type="ARBA" id="ARBA00022692"/>
    </source>
</evidence>
<dbReference type="InterPro" id="IPR000531">
    <property type="entry name" value="Beta-barrel_TonB"/>
</dbReference>
<dbReference type="Gene3D" id="2.40.170.20">
    <property type="entry name" value="TonB-dependent receptor, beta-barrel domain"/>
    <property type="match status" value="1"/>
</dbReference>
<keyword evidence="4 14" id="KW-1134">Transmembrane beta strand</keyword>
<name>S3HEN0_9HYPH</name>
<protein>
    <submittedName>
        <fullName evidence="19">Ferrichrome receptor protein</fullName>
    </submittedName>
</protein>
<evidence type="ECO:0000256" key="15">
    <source>
        <dbReference type="RuleBase" id="RU003357"/>
    </source>
</evidence>
<dbReference type="SUPFAM" id="SSF56935">
    <property type="entry name" value="Porins"/>
    <property type="match status" value="1"/>
</dbReference>
<dbReference type="GO" id="GO:0015891">
    <property type="term" value="P:siderophore transport"/>
    <property type="evidence" value="ECO:0007669"/>
    <property type="project" value="InterPro"/>
</dbReference>
<dbReference type="Gene3D" id="2.170.130.10">
    <property type="entry name" value="TonB-dependent receptor, plug domain"/>
    <property type="match status" value="1"/>
</dbReference>
<dbReference type="HOGENOM" id="CLU_008287_9_0_5"/>
<accession>S3HEN0</accession>
<dbReference type="InterPro" id="IPR036942">
    <property type="entry name" value="Beta-barrel_TonB_sf"/>
</dbReference>
<feature type="domain" description="TonB-dependent receptor-like beta-barrel" evidence="17">
    <location>
        <begin position="273"/>
        <end position="688"/>
    </location>
</feature>
<evidence type="ECO:0000313" key="20">
    <source>
        <dbReference type="Proteomes" id="UP000014411"/>
    </source>
</evidence>
<evidence type="ECO:0000256" key="3">
    <source>
        <dbReference type="ARBA" id="ARBA00022448"/>
    </source>
</evidence>
<keyword evidence="5" id="KW-0410">Iron transport</keyword>
<sequence length="719" mass="79025">MHEVERFRRARRTLSTSAAIIAICAAWAAQAQTADTPLAPIVVQGQNTGNSATGPVKGYVARETTTGSKTGTPLKEIPQSVSVVGTQEMNDRGVINKVDEALRYTPGVNAAPYGTDPDTDWFFIRGFDATQTGVFLDGLNLFSYGFGGFQIDPFMLERVEVLKGPASVLYGGSNPGGIVNMVRKRPTDEPFYYTETGINSNGNGFGGFDVSHRVRGSEALSYRLTGKIAGGDNYSDYSRDLRGFFMPQLTISPDDSTELTVWAYAGGLDQVHTGNGFLPYEGTVVDAPFGKIRRDFFPGEPDLDTGRYNQEMIGYELEHEFDNGWKATSNFRYGHLNKYEFGPYPYLYSSATTLNRIGFEGDTAADNIAWDNRVENEFELRSATHNIMAGIDYRYYRIDNVQNFVFGSGSIDVLDPVYGLPQVPNGPLYNEVVNMNQLGFYTQDQIHFGDGWLLTLNGRYDFVHTDLDNRLTPASSFTSSEGAWSGRAGLAYEFDNGLTPYVSAATFFNPLVGTGFDGPLKPEEGEQLEAGVKYEPTFIDGSLTASVFQINKRNYTVSMPAPPYTRLQLGEAESRGFELESKVNIDENWKLLGSLAYTDVEIAKNPLNPALIGKTPVIVPDFTASLWLDYTVTIGALEGLSLGAGLRYKGASWADEANMHKVPDAALVDAAVRYRKNDWVASLNVTNVFDKVYVESCGGIGACGYGDARTFTFKLSKLW</sequence>
<evidence type="ECO:0000256" key="8">
    <source>
        <dbReference type="ARBA" id="ARBA00023004"/>
    </source>
</evidence>
<feature type="chain" id="PRO_5004520470" evidence="16">
    <location>
        <begin position="32"/>
        <end position="719"/>
    </location>
</feature>
<organism evidence="19 20">
    <name type="scientific">Rhizobium grahamii CCGE 502</name>
    <dbReference type="NCBI Taxonomy" id="990285"/>
    <lineage>
        <taxon>Bacteria</taxon>
        <taxon>Pseudomonadati</taxon>
        <taxon>Pseudomonadota</taxon>
        <taxon>Alphaproteobacteria</taxon>
        <taxon>Hyphomicrobiales</taxon>
        <taxon>Rhizobiaceae</taxon>
        <taxon>Rhizobium/Agrobacterium group</taxon>
        <taxon>Rhizobium</taxon>
    </lineage>
</organism>
<dbReference type="InterPro" id="IPR012910">
    <property type="entry name" value="Plug_dom"/>
</dbReference>
<evidence type="ECO:0000256" key="2">
    <source>
        <dbReference type="ARBA" id="ARBA00009810"/>
    </source>
</evidence>
<dbReference type="eggNOG" id="COG4773">
    <property type="taxonomic scope" value="Bacteria"/>
</dbReference>
<keyword evidence="12 19" id="KW-0675">Receptor</keyword>
<dbReference type="InterPro" id="IPR039426">
    <property type="entry name" value="TonB-dep_rcpt-like"/>
</dbReference>
<evidence type="ECO:0000256" key="9">
    <source>
        <dbReference type="ARBA" id="ARBA00023065"/>
    </source>
</evidence>
<comment type="subcellular location">
    <subcellularLocation>
        <location evidence="1 14">Cell outer membrane</location>
        <topology evidence="1 14">Multi-pass membrane protein</topology>
    </subcellularLocation>
</comment>
<dbReference type="InterPro" id="IPR010105">
    <property type="entry name" value="TonB_sidphr_rcpt"/>
</dbReference>
<evidence type="ECO:0000256" key="10">
    <source>
        <dbReference type="ARBA" id="ARBA00023077"/>
    </source>
</evidence>